<organism evidence="4 5">
    <name type="scientific">Candidatus Nanoclepta minutus</name>
    <dbReference type="NCBI Taxonomy" id="1940235"/>
    <lineage>
        <taxon>Archaea</taxon>
        <taxon>Nanobdellota</taxon>
        <taxon>Candidatus Nanoclepta</taxon>
    </lineage>
</organism>
<dbReference type="InterPro" id="IPR011611">
    <property type="entry name" value="PfkB_dom"/>
</dbReference>
<dbReference type="InterPro" id="IPR002173">
    <property type="entry name" value="Carboh/pur_kinase_PfkB_CS"/>
</dbReference>
<evidence type="ECO:0000313" key="5">
    <source>
        <dbReference type="Proteomes" id="UP000266622"/>
    </source>
</evidence>
<dbReference type="InterPro" id="IPR029056">
    <property type="entry name" value="Ribokinase-like"/>
</dbReference>
<keyword evidence="2" id="KW-0418">Kinase</keyword>
<comment type="caution">
    <text evidence="4">The sequence shown here is derived from an EMBL/GenBank/DDBJ whole genome shotgun (WGS) entry which is preliminary data.</text>
</comment>
<dbReference type="Pfam" id="PF00294">
    <property type="entry name" value="PfkB"/>
    <property type="match status" value="1"/>
</dbReference>
<proteinExistence type="predicted"/>
<dbReference type="Proteomes" id="UP000266622">
    <property type="component" value="Unassembled WGS sequence"/>
</dbReference>
<evidence type="ECO:0000256" key="1">
    <source>
        <dbReference type="ARBA" id="ARBA00022679"/>
    </source>
</evidence>
<gene>
    <name evidence="4" type="ORF">BXU00_02235</name>
</gene>
<dbReference type="Gene3D" id="3.40.1190.20">
    <property type="match status" value="1"/>
</dbReference>
<name>A0A397WMM7_9ARCH</name>
<dbReference type="PROSITE" id="PS00583">
    <property type="entry name" value="PFKB_KINASES_1"/>
    <property type="match status" value="1"/>
</dbReference>
<keyword evidence="1" id="KW-0808">Transferase</keyword>
<evidence type="ECO:0000259" key="3">
    <source>
        <dbReference type="Pfam" id="PF00294"/>
    </source>
</evidence>
<dbReference type="GO" id="GO:0016301">
    <property type="term" value="F:kinase activity"/>
    <property type="evidence" value="ECO:0007669"/>
    <property type="project" value="UniProtKB-KW"/>
</dbReference>
<reference evidence="4 5" key="1">
    <citation type="journal article" date="2018" name="Syst. Appl. Microbiol.">
        <title>A new symbiotic nanoarchaeote (Candidatus Nanoclepta minutus) and its host (Zestosphaera tikiterensis gen. nov., sp. nov.) from a New Zealand hot spring.</title>
        <authorList>
            <person name="St John E."/>
            <person name="Liu Y."/>
            <person name="Podar M."/>
            <person name="Stott M.B."/>
            <person name="Meneghin J."/>
            <person name="Chen Z."/>
            <person name="Lagutin K."/>
            <person name="Mitchell K."/>
            <person name="Reysenbach A.L."/>
        </authorList>
    </citation>
    <scope>NUCLEOTIDE SEQUENCE [LARGE SCALE GENOMIC DNA]</scope>
    <source>
        <strain evidence="4">NZ3</strain>
    </source>
</reference>
<dbReference type="EMBL" id="MWMI01000003">
    <property type="protein sequence ID" value="RIB35325.1"/>
    <property type="molecule type" value="Genomic_DNA"/>
</dbReference>
<feature type="domain" description="Carbohydrate kinase PfkB" evidence="3">
    <location>
        <begin position="31"/>
        <end position="275"/>
    </location>
</feature>
<dbReference type="AlphaFoldDB" id="A0A397WMM7"/>
<evidence type="ECO:0000256" key="2">
    <source>
        <dbReference type="ARBA" id="ARBA00022777"/>
    </source>
</evidence>
<dbReference type="SUPFAM" id="SSF53613">
    <property type="entry name" value="Ribokinase-like"/>
    <property type="match status" value="1"/>
</dbReference>
<protein>
    <recommendedName>
        <fullName evidence="3">Carbohydrate kinase PfkB domain-containing protein</fullName>
    </recommendedName>
</protein>
<accession>A0A397WMM7</accession>
<evidence type="ECO:0000313" key="4">
    <source>
        <dbReference type="EMBL" id="RIB35325.1"/>
    </source>
</evidence>
<sequence>MITSLPDLFIDIIVKPIEKLDKRTGNIRSIAKMKIGGNAANFSIALGKLGIKNNLIACLGELSYNLFKSSIERYNVTLYPYFTSDNITVSLEEEDRVMLTDSRGIQVDKIEEYREIIKRSKYIFFGNWNNNKKSNDLLKWITEVSNAKIYLDIGDPSINKENINELIRILKSKRIWVLSLNEYEVSYLSNYLGIEGDNYIEIANKLFREINVENLDVHSSDFVYSLPSKAYLKIEKVRPKILTGAGDTWNAANFYGYYKGLNDEERLKFANEVAKSYILEEF</sequence>